<reference evidence="1" key="1">
    <citation type="journal article" date="2022" name="bioRxiv">
        <title>Sequencing and chromosome-scale assembly of the giantPleurodeles waltlgenome.</title>
        <authorList>
            <person name="Brown T."/>
            <person name="Elewa A."/>
            <person name="Iarovenko S."/>
            <person name="Subramanian E."/>
            <person name="Araus A.J."/>
            <person name="Petzold A."/>
            <person name="Susuki M."/>
            <person name="Suzuki K.-i.T."/>
            <person name="Hayashi T."/>
            <person name="Toyoda A."/>
            <person name="Oliveira C."/>
            <person name="Osipova E."/>
            <person name="Leigh N.D."/>
            <person name="Simon A."/>
            <person name="Yun M.H."/>
        </authorList>
    </citation>
    <scope>NUCLEOTIDE SEQUENCE</scope>
    <source>
        <strain evidence="1">20211129_DDA</strain>
        <tissue evidence="1">Liver</tissue>
    </source>
</reference>
<proteinExistence type="predicted"/>
<gene>
    <name evidence="1" type="ORF">NDU88_006473</name>
</gene>
<evidence type="ECO:0000313" key="1">
    <source>
        <dbReference type="EMBL" id="KAJ1166063.1"/>
    </source>
</evidence>
<sequence>QQGAPQENLFFLVSFVPHPWLHNTGDVLPSFSAGASQLVELIVRGWLSFIK</sequence>
<dbReference type="Proteomes" id="UP001066276">
    <property type="component" value="Chromosome 4_2"/>
</dbReference>
<feature type="non-terminal residue" evidence="1">
    <location>
        <position position="51"/>
    </location>
</feature>
<protein>
    <submittedName>
        <fullName evidence="1">Uncharacterized protein</fullName>
    </submittedName>
</protein>
<comment type="caution">
    <text evidence="1">The sequence shown here is derived from an EMBL/GenBank/DDBJ whole genome shotgun (WGS) entry which is preliminary data.</text>
</comment>
<keyword evidence="2" id="KW-1185">Reference proteome</keyword>
<accession>A0AAV7SPN9</accession>
<dbReference type="AlphaFoldDB" id="A0AAV7SPN9"/>
<dbReference type="EMBL" id="JANPWB010000008">
    <property type="protein sequence ID" value="KAJ1166063.1"/>
    <property type="molecule type" value="Genomic_DNA"/>
</dbReference>
<evidence type="ECO:0000313" key="2">
    <source>
        <dbReference type="Proteomes" id="UP001066276"/>
    </source>
</evidence>
<feature type="non-terminal residue" evidence="1">
    <location>
        <position position="1"/>
    </location>
</feature>
<organism evidence="1 2">
    <name type="scientific">Pleurodeles waltl</name>
    <name type="common">Iberian ribbed newt</name>
    <dbReference type="NCBI Taxonomy" id="8319"/>
    <lineage>
        <taxon>Eukaryota</taxon>
        <taxon>Metazoa</taxon>
        <taxon>Chordata</taxon>
        <taxon>Craniata</taxon>
        <taxon>Vertebrata</taxon>
        <taxon>Euteleostomi</taxon>
        <taxon>Amphibia</taxon>
        <taxon>Batrachia</taxon>
        <taxon>Caudata</taxon>
        <taxon>Salamandroidea</taxon>
        <taxon>Salamandridae</taxon>
        <taxon>Pleurodelinae</taxon>
        <taxon>Pleurodeles</taxon>
    </lineage>
</organism>
<name>A0AAV7SPN9_PLEWA</name>